<dbReference type="Gene3D" id="3.40.50.1970">
    <property type="match status" value="1"/>
</dbReference>
<dbReference type="CDD" id="cd14866">
    <property type="entry name" value="Fe-ADH-like"/>
    <property type="match status" value="1"/>
</dbReference>
<name>A0ABD6A4J1_9EURY</name>
<dbReference type="PANTHER" id="PTHR11496">
    <property type="entry name" value="ALCOHOL DEHYDROGENASE"/>
    <property type="match status" value="1"/>
</dbReference>
<gene>
    <name evidence="4" type="ORF">ACFQPE_01790</name>
</gene>
<evidence type="ECO:0000313" key="5">
    <source>
        <dbReference type="Proteomes" id="UP001596547"/>
    </source>
</evidence>
<dbReference type="AlphaFoldDB" id="A0ABD6A4J1"/>
<reference evidence="4 5" key="1">
    <citation type="journal article" date="2019" name="Int. J. Syst. Evol. Microbiol.">
        <title>The Global Catalogue of Microorganisms (GCM) 10K type strain sequencing project: providing services to taxonomists for standard genome sequencing and annotation.</title>
        <authorList>
            <consortium name="The Broad Institute Genomics Platform"/>
            <consortium name="The Broad Institute Genome Sequencing Center for Infectious Disease"/>
            <person name="Wu L."/>
            <person name="Ma J."/>
        </authorList>
    </citation>
    <scope>NUCLEOTIDE SEQUENCE [LARGE SCALE GENOMIC DNA]</scope>
    <source>
        <strain evidence="4 5">PSR21</strain>
    </source>
</reference>
<sequence length="400" mass="41561">MTAGITPFVFDYEPGAIHFGRGCVADLDDALDRLGAARALVVAGRTVGTTEAVVGPVRDGLGDRLAGVFAETTPEKRIETAVEGVEALRERGADALVALGGGSSLDVATAIRVLAGRDLTLEAALEEIEEVGYLRVPERDAMPPAAVVPTTLAGADLSPIAGMSVPQGAERVSAGLSGRALMPDALFYDPDLFETTPNAVLAGSAMNGFDKGVEAIYSRYATPITDGTASRGLSLLADALPRLGEAADDPTVMEAAAAGVLCCQYGVILPGAMKLSVVHAYGHGLRRRTGVQQGVAHAVMVPHVLRDVFEAVDGRRAVLADALDADGASDDERAAGIVAAVERVRDGLGLPDRLRDLDGVERDDLPAVARLTHEDGLMANRPRGYDPSPDDVLATLEAAW</sequence>
<accession>A0ABD6A4J1</accession>
<dbReference type="InterPro" id="IPR001670">
    <property type="entry name" value="ADH_Fe/GldA"/>
</dbReference>
<evidence type="ECO:0000256" key="1">
    <source>
        <dbReference type="ARBA" id="ARBA00023002"/>
    </source>
</evidence>
<keyword evidence="1" id="KW-0560">Oxidoreductase</keyword>
<feature type="domain" description="Alcohol dehydrogenase iron-type/glycerol dehydrogenase GldA" evidence="2">
    <location>
        <begin position="14"/>
        <end position="190"/>
    </location>
</feature>
<organism evidence="4 5">
    <name type="scientific">Halomarina halobia</name>
    <dbReference type="NCBI Taxonomy" id="3033386"/>
    <lineage>
        <taxon>Archaea</taxon>
        <taxon>Methanobacteriati</taxon>
        <taxon>Methanobacteriota</taxon>
        <taxon>Stenosarchaea group</taxon>
        <taxon>Halobacteria</taxon>
        <taxon>Halobacteriales</taxon>
        <taxon>Natronomonadaceae</taxon>
        <taxon>Halomarina</taxon>
    </lineage>
</organism>
<evidence type="ECO:0000313" key="4">
    <source>
        <dbReference type="EMBL" id="MFC7315529.1"/>
    </source>
</evidence>
<keyword evidence="5" id="KW-1185">Reference proteome</keyword>
<protein>
    <submittedName>
        <fullName evidence="4">Iron-containing alcohol dehydrogenase family protein</fullName>
    </submittedName>
</protein>
<dbReference type="InterPro" id="IPR039697">
    <property type="entry name" value="Alcohol_dehydrogenase_Fe"/>
</dbReference>
<dbReference type="SUPFAM" id="SSF56796">
    <property type="entry name" value="Dehydroquinate synthase-like"/>
    <property type="match status" value="1"/>
</dbReference>
<dbReference type="Pfam" id="PF00465">
    <property type="entry name" value="Fe-ADH"/>
    <property type="match status" value="1"/>
</dbReference>
<dbReference type="Proteomes" id="UP001596547">
    <property type="component" value="Unassembled WGS sequence"/>
</dbReference>
<proteinExistence type="predicted"/>
<evidence type="ECO:0000259" key="3">
    <source>
        <dbReference type="Pfam" id="PF25137"/>
    </source>
</evidence>
<dbReference type="RefSeq" id="WP_276304930.1">
    <property type="nucleotide sequence ID" value="NZ_CP119992.1"/>
</dbReference>
<comment type="caution">
    <text evidence="4">The sequence shown here is derived from an EMBL/GenBank/DDBJ whole genome shotgun (WGS) entry which is preliminary data.</text>
</comment>
<dbReference type="EMBL" id="JBHTBF010000001">
    <property type="protein sequence ID" value="MFC7315529.1"/>
    <property type="molecule type" value="Genomic_DNA"/>
</dbReference>
<feature type="domain" description="Fe-containing alcohol dehydrogenase-like C-terminal" evidence="3">
    <location>
        <begin position="204"/>
        <end position="400"/>
    </location>
</feature>
<evidence type="ECO:0000259" key="2">
    <source>
        <dbReference type="Pfam" id="PF00465"/>
    </source>
</evidence>
<dbReference type="GeneID" id="79314496"/>
<dbReference type="InterPro" id="IPR056798">
    <property type="entry name" value="ADH_Fe_C"/>
</dbReference>
<dbReference type="PANTHER" id="PTHR11496:SF83">
    <property type="entry name" value="HYDROXYACID-OXOACID TRANSHYDROGENASE, MITOCHONDRIAL"/>
    <property type="match status" value="1"/>
</dbReference>
<dbReference type="Gene3D" id="1.20.1090.10">
    <property type="entry name" value="Dehydroquinate synthase-like - alpha domain"/>
    <property type="match status" value="1"/>
</dbReference>
<dbReference type="Pfam" id="PF25137">
    <property type="entry name" value="ADH_Fe_C"/>
    <property type="match status" value="1"/>
</dbReference>
<dbReference type="GO" id="GO:0016491">
    <property type="term" value="F:oxidoreductase activity"/>
    <property type="evidence" value="ECO:0007669"/>
    <property type="project" value="UniProtKB-KW"/>
</dbReference>